<sequence>MRAEDGDETVNDYAAEGKQALGRIKASQWAGNRLGDVARRFSRLWRGDHPPEGKRDASR</sequence>
<accession>A0A0U1CXX6</accession>
<gene>
    <name evidence="1" type="ORF">BN000_00779</name>
</gene>
<dbReference type="EMBL" id="CTEC01000001">
    <property type="protein sequence ID" value="CQD04272.1"/>
    <property type="molecule type" value="Genomic_DNA"/>
</dbReference>
<dbReference type="RefSeq" id="WP_090418564.1">
    <property type="nucleotide sequence ID" value="NZ_CTEC01000001.1"/>
</dbReference>
<reference evidence="2" key="1">
    <citation type="submission" date="2015-03" db="EMBL/GenBank/DDBJ databases">
        <authorList>
            <person name="Urmite Genomes"/>
        </authorList>
    </citation>
    <scope>NUCLEOTIDE SEQUENCE [LARGE SCALE GENOMIC DNA]</scope>
    <source>
        <strain evidence="2">CSUR P1344</strain>
    </source>
</reference>
<protein>
    <submittedName>
        <fullName evidence="1">Uncharacterized protein</fullName>
    </submittedName>
</protein>
<evidence type="ECO:0000313" key="1">
    <source>
        <dbReference type="EMBL" id="CQD04272.1"/>
    </source>
</evidence>
<evidence type="ECO:0000313" key="2">
    <source>
        <dbReference type="Proteomes" id="UP000199601"/>
    </source>
</evidence>
<proteinExistence type="predicted"/>
<keyword evidence="2" id="KW-1185">Reference proteome</keyword>
<name>A0A0U1CXX6_9MYCO</name>
<dbReference type="AlphaFoldDB" id="A0A0U1CXX6"/>
<organism evidence="1 2">
    <name type="scientific">Mycobacterium europaeum</name>
    <dbReference type="NCBI Taxonomy" id="761804"/>
    <lineage>
        <taxon>Bacteria</taxon>
        <taxon>Bacillati</taxon>
        <taxon>Actinomycetota</taxon>
        <taxon>Actinomycetes</taxon>
        <taxon>Mycobacteriales</taxon>
        <taxon>Mycobacteriaceae</taxon>
        <taxon>Mycobacterium</taxon>
        <taxon>Mycobacterium simiae complex</taxon>
    </lineage>
</organism>
<dbReference type="Proteomes" id="UP000199601">
    <property type="component" value="Unassembled WGS sequence"/>
</dbReference>